<name>A0A1D1VUR9_RAMVA</name>
<evidence type="ECO:0000313" key="2">
    <source>
        <dbReference type="Proteomes" id="UP000186922"/>
    </source>
</evidence>
<dbReference type="AlphaFoldDB" id="A0A1D1VUR9"/>
<reference evidence="1 2" key="1">
    <citation type="journal article" date="2016" name="Nat. Commun.">
        <title>Extremotolerant tardigrade genome and improved radiotolerance of human cultured cells by tardigrade-unique protein.</title>
        <authorList>
            <person name="Hashimoto T."/>
            <person name="Horikawa D.D."/>
            <person name="Saito Y."/>
            <person name="Kuwahara H."/>
            <person name="Kozuka-Hata H."/>
            <person name="Shin-I T."/>
            <person name="Minakuchi Y."/>
            <person name="Ohishi K."/>
            <person name="Motoyama A."/>
            <person name="Aizu T."/>
            <person name="Enomoto A."/>
            <person name="Kondo K."/>
            <person name="Tanaka S."/>
            <person name="Hara Y."/>
            <person name="Koshikawa S."/>
            <person name="Sagara H."/>
            <person name="Miura T."/>
            <person name="Yokobori S."/>
            <person name="Miyagawa K."/>
            <person name="Suzuki Y."/>
            <person name="Kubo T."/>
            <person name="Oyama M."/>
            <person name="Kohara Y."/>
            <person name="Fujiyama A."/>
            <person name="Arakawa K."/>
            <person name="Katayama T."/>
            <person name="Toyoda A."/>
            <person name="Kunieda T."/>
        </authorList>
    </citation>
    <scope>NUCLEOTIDE SEQUENCE [LARGE SCALE GENOMIC DNA]</scope>
    <source>
        <strain evidence="1 2">YOKOZUNA-1</strain>
    </source>
</reference>
<dbReference type="EMBL" id="BDGG01000008">
    <property type="protein sequence ID" value="GAV02724.1"/>
    <property type="molecule type" value="Genomic_DNA"/>
</dbReference>
<keyword evidence="2" id="KW-1185">Reference proteome</keyword>
<sequence>MTHFAKFMKHYSTTRESLAKTYHIRQKGDLRSIVDLEGRCDIIERKDMKTVKQRAQNTVTVTNSNSKEVFMQEPG</sequence>
<proteinExistence type="predicted"/>
<accession>A0A1D1VUR9</accession>
<protein>
    <submittedName>
        <fullName evidence="1">Uncharacterized protein</fullName>
    </submittedName>
</protein>
<evidence type="ECO:0000313" key="1">
    <source>
        <dbReference type="EMBL" id="GAV02724.1"/>
    </source>
</evidence>
<gene>
    <name evidence="1" type="primary">RvY_13253-1</name>
    <name evidence="1" type="synonym">RvY_13253.1</name>
    <name evidence="1" type="ORF">RvY_13253</name>
</gene>
<comment type="caution">
    <text evidence="1">The sequence shown here is derived from an EMBL/GenBank/DDBJ whole genome shotgun (WGS) entry which is preliminary data.</text>
</comment>
<organism evidence="1 2">
    <name type="scientific">Ramazzottius varieornatus</name>
    <name type="common">Water bear</name>
    <name type="synonym">Tardigrade</name>
    <dbReference type="NCBI Taxonomy" id="947166"/>
    <lineage>
        <taxon>Eukaryota</taxon>
        <taxon>Metazoa</taxon>
        <taxon>Ecdysozoa</taxon>
        <taxon>Tardigrada</taxon>
        <taxon>Eutardigrada</taxon>
        <taxon>Parachela</taxon>
        <taxon>Hypsibioidea</taxon>
        <taxon>Ramazzottiidae</taxon>
        <taxon>Ramazzottius</taxon>
    </lineage>
</organism>
<dbReference type="Proteomes" id="UP000186922">
    <property type="component" value="Unassembled WGS sequence"/>
</dbReference>